<feature type="region of interest" description="Disordered" evidence="1">
    <location>
        <begin position="321"/>
        <end position="341"/>
    </location>
</feature>
<feature type="compositionally biased region" description="Basic and acidic residues" evidence="1">
    <location>
        <begin position="330"/>
        <end position="341"/>
    </location>
</feature>
<feature type="transmembrane region" description="Helical" evidence="2">
    <location>
        <begin position="86"/>
        <end position="106"/>
    </location>
</feature>
<feature type="domain" description="DUF6534" evidence="3">
    <location>
        <begin position="166"/>
        <end position="252"/>
    </location>
</feature>
<feature type="transmembrane region" description="Helical" evidence="2">
    <location>
        <begin position="12"/>
        <end position="36"/>
    </location>
</feature>
<evidence type="ECO:0000313" key="5">
    <source>
        <dbReference type="Proteomes" id="UP000772434"/>
    </source>
</evidence>
<comment type="caution">
    <text evidence="4">The sequence shown here is derived from an EMBL/GenBank/DDBJ whole genome shotgun (WGS) entry which is preliminary data.</text>
</comment>
<feature type="transmembrane region" description="Helical" evidence="2">
    <location>
        <begin position="118"/>
        <end position="137"/>
    </location>
</feature>
<protein>
    <recommendedName>
        <fullName evidence="3">DUF6534 domain-containing protein</fullName>
    </recommendedName>
</protein>
<dbReference type="InterPro" id="IPR045339">
    <property type="entry name" value="DUF6534"/>
</dbReference>
<feature type="transmembrane region" description="Helical" evidence="2">
    <location>
        <begin position="193"/>
        <end position="221"/>
    </location>
</feature>
<dbReference type="OrthoDB" id="3206554at2759"/>
<dbReference type="Pfam" id="PF20152">
    <property type="entry name" value="DUF6534"/>
    <property type="match status" value="1"/>
</dbReference>
<keyword evidence="5" id="KW-1185">Reference proteome</keyword>
<dbReference type="AlphaFoldDB" id="A0A9P5U5K6"/>
<keyword evidence="2" id="KW-1133">Transmembrane helix</keyword>
<proteinExistence type="predicted"/>
<dbReference type="PANTHER" id="PTHR40465">
    <property type="entry name" value="CHROMOSOME 1, WHOLE GENOME SHOTGUN SEQUENCE"/>
    <property type="match status" value="1"/>
</dbReference>
<evidence type="ECO:0000259" key="3">
    <source>
        <dbReference type="Pfam" id="PF20152"/>
    </source>
</evidence>
<dbReference type="EMBL" id="JADNRY010000067">
    <property type="protein sequence ID" value="KAF9067890.1"/>
    <property type="molecule type" value="Genomic_DNA"/>
</dbReference>
<evidence type="ECO:0000313" key="4">
    <source>
        <dbReference type="EMBL" id="KAF9067890.1"/>
    </source>
</evidence>
<evidence type="ECO:0000256" key="1">
    <source>
        <dbReference type="SAM" id="MobiDB-lite"/>
    </source>
</evidence>
<keyword evidence="2" id="KW-0812">Transmembrane</keyword>
<name>A0A9P5U5K6_9AGAR</name>
<accession>A0A9P5U5K6</accession>
<feature type="transmembrane region" description="Helical" evidence="2">
    <location>
        <begin position="227"/>
        <end position="247"/>
    </location>
</feature>
<keyword evidence="2" id="KW-0472">Membrane</keyword>
<feature type="transmembrane region" description="Helical" evidence="2">
    <location>
        <begin position="157"/>
        <end position="181"/>
    </location>
</feature>
<evidence type="ECO:0000256" key="2">
    <source>
        <dbReference type="SAM" id="Phobius"/>
    </source>
</evidence>
<dbReference type="PANTHER" id="PTHR40465:SF1">
    <property type="entry name" value="DUF6534 DOMAIN-CONTAINING PROTEIN"/>
    <property type="match status" value="1"/>
</dbReference>
<gene>
    <name evidence="4" type="ORF">BDP27DRAFT_1328217</name>
</gene>
<dbReference type="Proteomes" id="UP000772434">
    <property type="component" value="Unassembled WGS sequence"/>
</dbReference>
<organism evidence="4 5">
    <name type="scientific">Rhodocollybia butyracea</name>
    <dbReference type="NCBI Taxonomy" id="206335"/>
    <lineage>
        <taxon>Eukaryota</taxon>
        <taxon>Fungi</taxon>
        <taxon>Dikarya</taxon>
        <taxon>Basidiomycota</taxon>
        <taxon>Agaricomycotina</taxon>
        <taxon>Agaricomycetes</taxon>
        <taxon>Agaricomycetidae</taxon>
        <taxon>Agaricales</taxon>
        <taxon>Marasmiineae</taxon>
        <taxon>Omphalotaceae</taxon>
        <taxon>Rhodocollybia</taxon>
    </lineage>
</organism>
<sequence length="341" mass="37806">MSMSASFQTTLGAVIIGFPLAAMFSGLLIAQCIIYFRSVKPTDTWRMVCLVCVFLFMDLLHLILLWDATWEWFIVGRGKSPDHIPPAMGLSVVVTGISTFFAHSVYSHRIFRFSRRNYWLTTPIMVFAALRVVAATVSTVYMVRLQSFEEFRSQTGWVFSTGLALSCAVDILISGVMTLILKQNQTNSLTLDSVISSLVLYTLETGSITAVATIASCITWACMKNLIFLALHFIIAKLYANSVLAMLNSRQSLRLAASSTQGTHNAVDLDILSRLNRDGTQNRASGRSWGKLPFLSRSGTNLPVPVEVNVTKTMTNDINYSFTENSDPSVQHESKDRNISD</sequence>
<feature type="transmembrane region" description="Helical" evidence="2">
    <location>
        <begin position="48"/>
        <end position="66"/>
    </location>
</feature>
<reference evidence="4" key="1">
    <citation type="submission" date="2020-11" db="EMBL/GenBank/DDBJ databases">
        <authorList>
            <consortium name="DOE Joint Genome Institute"/>
            <person name="Ahrendt S."/>
            <person name="Riley R."/>
            <person name="Andreopoulos W."/>
            <person name="Labutti K."/>
            <person name="Pangilinan J."/>
            <person name="Ruiz-Duenas F.J."/>
            <person name="Barrasa J.M."/>
            <person name="Sanchez-Garcia M."/>
            <person name="Camarero S."/>
            <person name="Miyauchi S."/>
            <person name="Serrano A."/>
            <person name="Linde D."/>
            <person name="Babiker R."/>
            <person name="Drula E."/>
            <person name="Ayuso-Fernandez I."/>
            <person name="Pacheco R."/>
            <person name="Padilla G."/>
            <person name="Ferreira P."/>
            <person name="Barriuso J."/>
            <person name="Kellner H."/>
            <person name="Castanera R."/>
            <person name="Alfaro M."/>
            <person name="Ramirez L."/>
            <person name="Pisabarro A.G."/>
            <person name="Kuo A."/>
            <person name="Tritt A."/>
            <person name="Lipzen A."/>
            <person name="He G."/>
            <person name="Yan M."/>
            <person name="Ng V."/>
            <person name="Cullen D."/>
            <person name="Martin F."/>
            <person name="Rosso M.-N."/>
            <person name="Henrissat B."/>
            <person name="Hibbett D."/>
            <person name="Martinez A.T."/>
            <person name="Grigoriev I.V."/>
        </authorList>
    </citation>
    <scope>NUCLEOTIDE SEQUENCE</scope>
    <source>
        <strain evidence="4">AH 40177</strain>
    </source>
</reference>